<dbReference type="PROSITE" id="PS50977">
    <property type="entry name" value="HTH_TETR_2"/>
    <property type="match status" value="1"/>
</dbReference>
<reference evidence="4" key="1">
    <citation type="submission" date="2023-06" db="EMBL/GenBank/DDBJ databases">
        <title>Egi l300058.</title>
        <authorList>
            <person name="Gao L."/>
            <person name="Fang B.-Z."/>
            <person name="Li W.-J."/>
        </authorList>
    </citation>
    <scope>NUCLEOTIDE SEQUENCE</scope>
    <source>
        <strain evidence="4">EGI L300058</strain>
    </source>
</reference>
<dbReference type="InterPro" id="IPR049445">
    <property type="entry name" value="TetR_SbtR-like_C"/>
</dbReference>
<organism evidence="4 5">
    <name type="scientific">Demequina muriae</name>
    <dbReference type="NCBI Taxonomy" id="3051664"/>
    <lineage>
        <taxon>Bacteria</taxon>
        <taxon>Bacillati</taxon>
        <taxon>Actinomycetota</taxon>
        <taxon>Actinomycetes</taxon>
        <taxon>Micrococcales</taxon>
        <taxon>Demequinaceae</taxon>
        <taxon>Demequina</taxon>
    </lineage>
</organism>
<dbReference type="Proteomes" id="UP001172708">
    <property type="component" value="Unassembled WGS sequence"/>
</dbReference>
<accession>A0ABT8GGS0</accession>
<evidence type="ECO:0000313" key="4">
    <source>
        <dbReference type="EMBL" id="MDN4480630.1"/>
    </source>
</evidence>
<dbReference type="Pfam" id="PF21597">
    <property type="entry name" value="TetR_C_43"/>
    <property type="match status" value="1"/>
</dbReference>
<evidence type="ECO:0000313" key="5">
    <source>
        <dbReference type="Proteomes" id="UP001172708"/>
    </source>
</evidence>
<dbReference type="EMBL" id="JAUHQA010000001">
    <property type="protein sequence ID" value="MDN4480630.1"/>
    <property type="molecule type" value="Genomic_DNA"/>
</dbReference>
<name>A0ABT8GGS0_9MICO</name>
<dbReference type="SUPFAM" id="SSF46689">
    <property type="entry name" value="Homeodomain-like"/>
    <property type="match status" value="1"/>
</dbReference>
<sequence length="222" mass="24126">MTRKKRRDAVENHERLLVAAFDILADRGPDLSVRETALRSGLGVGTAYRHFATHEDLIRAVYDRALTQVGAVLMQETAADSAWGELCMRLESVTLAIADVPAVRTVMRRMHEIDPSYSPANAAAVVVARLIRAAEEEGTLRAGITPADLAVTAFALASLVGRPTELERAMLRRHLAIVLDGLRADGPSGELPPSPMSIEEFHTFVHRANSPSLDYRHEGAGA</sequence>
<dbReference type="InterPro" id="IPR009057">
    <property type="entry name" value="Homeodomain-like_sf"/>
</dbReference>
<evidence type="ECO:0000259" key="3">
    <source>
        <dbReference type="PROSITE" id="PS50977"/>
    </source>
</evidence>
<evidence type="ECO:0000256" key="1">
    <source>
        <dbReference type="ARBA" id="ARBA00023125"/>
    </source>
</evidence>
<keyword evidence="5" id="KW-1185">Reference proteome</keyword>
<feature type="domain" description="HTH tetR-type" evidence="3">
    <location>
        <begin position="10"/>
        <end position="69"/>
    </location>
</feature>
<comment type="caution">
    <text evidence="4">The sequence shown here is derived from an EMBL/GenBank/DDBJ whole genome shotgun (WGS) entry which is preliminary data.</text>
</comment>
<proteinExistence type="predicted"/>
<feature type="DNA-binding region" description="H-T-H motif" evidence="2">
    <location>
        <begin position="32"/>
        <end position="51"/>
    </location>
</feature>
<dbReference type="InterPro" id="IPR036271">
    <property type="entry name" value="Tet_transcr_reg_TetR-rel_C_sf"/>
</dbReference>
<dbReference type="RefSeq" id="WP_301142071.1">
    <property type="nucleotide sequence ID" value="NZ_JAUHQA010000001.1"/>
</dbReference>
<dbReference type="InterPro" id="IPR001647">
    <property type="entry name" value="HTH_TetR"/>
</dbReference>
<evidence type="ECO:0000256" key="2">
    <source>
        <dbReference type="PROSITE-ProRule" id="PRU00335"/>
    </source>
</evidence>
<keyword evidence="1 2" id="KW-0238">DNA-binding</keyword>
<dbReference type="Pfam" id="PF00440">
    <property type="entry name" value="TetR_N"/>
    <property type="match status" value="1"/>
</dbReference>
<dbReference type="Gene3D" id="1.10.357.10">
    <property type="entry name" value="Tetracycline Repressor, domain 2"/>
    <property type="match status" value="1"/>
</dbReference>
<dbReference type="SUPFAM" id="SSF48498">
    <property type="entry name" value="Tetracyclin repressor-like, C-terminal domain"/>
    <property type="match status" value="1"/>
</dbReference>
<gene>
    <name evidence="4" type="ORF">QQX02_06805</name>
</gene>
<protein>
    <submittedName>
        <fullName evidence="4">TetR/AcrR family transcriptional regulator</fullName>
    </submittedName>
</protein>